<feature type="signal peptide" evidence="9">
    <location>
        <begin position="1"/>
        <end position="36"/>
    </location>
</feature>
<dbReference type="InterPro" id="IPR036942">
    <property type="entry name" value="Beta-barrel_TonB_sf"/>
</dbReference>
<evidence type="ECO:0000256" key="5">
    <source>
        <dbReference type="ARBA" id="ARBA00022729"/>
    </source>
</evidence>
<dbReference type="Gene3D" id="2.60.40.1120">
    <property type="entry name" value="Carboxypeptidase-like, regulatory domain"/>
    <property type="match status" value="1"/>
</dbReference>
<dbReference type="NCBIfam" id="TIGR04056">
    <property type="entry name" value="OMP_RagA_SusC"/>
    <property type="match status" value="1"/>
</dbReference>
<gene>
    <name evidence="11" type="ORF">PQG98_06380</name>
</gene>
<dbReference type="InterPro" id="IPR023996">
    <property type="entry name" value="TonB-dep_OMP_SusC/RagA"/>
</dbReference>
<comment type="caution">
    <text evidence="11">The sequence shown here is derived from an EMBL/GenBank/DDBJ whole genome shotgun (WGS) entry which is preliminary data.</text>
</comment>
<dbReference type="Pfam" id="PF13715">
    <property type="entry name" value="CarbopepD_reg_2"/>
    <property type="match status" value="1"/>
</dbReference>
<keyword evidence="7 8" id="KW-0998">Cell outer membrane</keyword>
<keyword evidence="12" id="KW-1185">Reference proteome</keyword>
<evidence type="ECO:0000313" key="11">
    <source>
        <dbReference type="EMBL" id="MDC7135971.1"/>
    </source>
</evidence>
<keyword evidence="2 8" id="KW-0813">Transport</keyword>
<keyword evidence="11" id="KW-0675">Receptor</keyword>
<evidence type="ECO:0000259" key="10">
    <source>
        <dbReference type="Pfam" id="PF07715"/>
    </source>
</evidence>
<comment type="similarity">
    <text evidence="8">Belongs to the TonB-dependent receptor family.</text>
</comment>
<dbReference type="Proteomes" id="UP001215398">
    <property type="component" value="Unassembled WGS sequence"/>
</dbReference>
<dbReference type="InterPro" id="IPR012910">
    <property type="entry name" value="Plug_dom"/>
</dbReference>
<dbReference type="PANTHER" id="PTHR30069:SF29">
    <property type="entry name" value="HEMOGLOBIN AND HEMOGLOBIN-HAPTOGLOBIN-BINDING PROTEIN 1-RELATED"/>
    <property type="match status" value="1"/>
</dbReference>
<keyword evidence="4 8" id="KW-0812">Transmembrane</keyword>
<feature type="domain" description="TonB-dependent receptor plug" evidence="10">
    <location>
        <begin position="142"/>
        <end position="260"/>
    </location>
</feature>
<dbReference type="Gene3D" id="2.40.170.20">
    <property type="entry name" value="TonB-dependent receptor, beta-barrel domain"/>
    <property type="match status" value="1"/>
</dbReference>
<dbReference type="EMBL" id="JAQPYS010000043">
    <property type="protein sequence ID" value="MDC7135971.1"/>
    <property type="molecule type" value="Genomic_DNA"/>
</dbReference>
<sequence>MKKEEIFSGKTQSRYLSAAKIICLSFLFSIPVEAFADDITEVASVNLVQQQSVVKGTVVDAQGEPIIGASVTIKGGTVGTITDIDGKFSLTVPNGSQLVVSFIGYIRQFITPKQGETLKIVLKEDNKVLDEVVVVGYGTQKAKDVTGSIGVIAPKEIEDLPVSNLGAALAGQIPGLSISGGDSRPGEGASISIRQSFSYSKDGGSSNPMVIIDDVIQIDANSGLPTLDTFNALDPTEIESISVLRDASAAIYGSRASQGAIIVKTKRGKAGTPRISYSGKFGFNDAVGHPKTLTGADYGRFANSFNIAANKIDNTKPEYVNKIYSESELAAMDNEHHNWLDEAWSSAFTMNHAINVSGGSDKATYFAGASYYTQGANMGKQDYNKWNFRAGVDIKLTSDLKFSATIAANQQDVEKSFSKGMTSINGYDGIKPGESGDYLLLSHMPDYLPWEITLDDGKSYYTSPLISSYDTAGNAKSNNKMGTWNYFAMENNDGSYSTNSVFGYDANFSVTYAIPYLKGLSVKASYALKHNADDGEQVFMPYTLAYLNAKNSLTDGNRFYSAHPSVKDYKFDKYTGSTRVVYKDILSKNEQMNFYVNYEGQFGKHGVTAMVALEKMQAYQTSKTMLYNNPDPDTYLGTSPTAGAMDAGNSITYKYKQGSLSYLGRLTYNYADKYLLQFIFRSDASTKFAPENYWGFFPGISAGWVASEENFFKETMPSWFEYLKVRLSWGQTGKDNLKAWRWKQLYEVDPSRGYGFGANGGVVTSGVKPQATPNRQAHWDRTNKYNLGLDMRFLNNRLSATADFYYDINSDILNQNIGGIIGTPIFAGGAIGEVNYGRIDAWGGEFSLNWRDKVGQVRYNVGVNFGFSNNKVKLWPDMGDNLPSKNTMREGHSTIFPFWGFNVWRGTSTGDGILRTQADIDNYWSYLEANATAAGNSSVEYLGKKNKSELRPGMLAYQDLGGSLNSDGTQKGPDGRVAKDEDYTQLCKKDKTHGFTTKLGAEWKGLSFNMMISTSWGGKRQIDVAQIKTSSKDMVWAPDVFWKDMFDEQYNPMGKYPNLGMENRLSGSVDSPSDFWSISTFRCYIRNLSIGYTLPKAWLAPLKIQSAKLSLTGNNLWDLYNPYPNKYRNMYDATTTLYPTLRTWSLGVNVSF</sequence>
<dbReference type="PROSITE" id="PS52016">
    <property type="entry name" value="TONB_DEPENDENT_REC_3"/>
    <property type="match status" value="1"/>
</dbReference>
<proteinExistence type="inferred from homology"/>
<dbReference type="InterPro" id="IPR023997">
    <property type="entry name" value="TonB-dep_OMP_SusC/RagA_CS"/>
</dbReference>
<organism evidence="11 12">
    <name type="scientific">Bacteroides zhangwenhongii</name>
    <dbReference type="NCBI Taxonomy" id="2650157"/>
    <lineage>
        <taxon>Bacteria</taxon>
        <taxon>Pseudomonadati</taxon>
        <taxon>Bacteroidota</taxon>
        <taxon>Bacteroidia</taxon>
        <taxon>Bacteroidales</taxon>
        <taxon>Bacteroidaceae</taxon>
        <taxon>Bacteroides</taxon>
    </lineage>
</organism>
<accession>A0ABT5H5U9</accession>
<dbReference type="SUPFAM" id="SSF56935">
    <property type="entry name" value="Porins"/>
    <property type="match status" value="1"/>
</dbReference>
<name>A0ABT5H5U9_9BACE</name>
<dbReference type="InterPro" id="IPR039426">
    <property type="entry name" value="TonB-dep_rcpt-like"/>
</dbReference>
<dbReference type="Pfam" id="PF07715">
    <property type="entry name" value="Plug"/>
    <property type="match status" value="1"/>
</dbReference>
<dbReference type="NCBIfam" id="TIGR04057">
    <property type="entry name" value="SusC_RagA_signa"/>
    <property type="match status" value="1"/>
</dbReference>
<evidence type="ECO:0000256" key="9">
    <source>
        <dbReference type="SAM" id="SignalP"/>
    </source>
</evidence>
<dbReference type="PANTHER" id="PTHR30069">
    <property type="entry name" value="TONB-DEPENDENT OUTER MEMBRANE RECEPTOR"/>
    <property type="match status" value="1"/>
</dbReference>
<evidence type="ECO:0000256" key="8">
    <source>
        <dbReference type="PROSITE-ProRule" id="PRU01360"/>
    </source>
</evidence>
<dbReference type="RefSeq" id="WP_272719988.1">
    <property type="nucleotide sequence ID" value="NZ_JAQPYS010000043.1"/>
</dbReference>
<dbReference type="InterPro" id="IPR008969">
    <property type="entry name" value="CarboxyPept-like_regulatory"/>
</dbReference>
<evidence type="ECO:0000256" key="1">
    <source>
        <dbReference type="ARBA" id="ARBA00004571"/>
    </source>
</evidence>
<dbReference type="InterPro" id="IPR037066">
    <property type="entry name" value="Plug_dom_sf"/>
</dbReference>
<feature type="chain" id="PRO_5046115019" evidence="9">
    <location>
        <begin position="37"/>
        <end position="1152"/>
    </location>
</feature>
<dbReference type="Gene3D" id="2.170.130.10">
    <property type="entry name" value="TonB-dependent receptor, plug domain"/>
    <property type="match status" value="1"/>
</dbReference>
<protein>
    <submittedName>
        <fullName evidence="11">TonB-dependent receptor</fullName>
    </submittedName>
</protein>
<evidence type="ECO:0000313" key="12">
    <source>
        <dbReference type="Proteomes" id="UP001215398"/>
    </source>
</evidence>
<comment type="subcellular location">
    <subcellularLocation>
        <location evidence="1 8">Cell outer membrane</location>
        <topology evidence="1 8">Multi-pass membrane protein</topology>
    </subcellularLocation>
</comment>
<keyword evidence="5 9" id="KW-0732">Signal</keyword>
<keyword evidence="6 8" id="KW-0472">Membrane</keyword>
<evidence type="ECO:0000256" key="7">
    <source>
        <dbReference type="ARBA" id="ARBA00023237"/>
    </source>
</evidence>
<evidence type="ECO:0000256" key="4">
    <source>
        <dbReference type="ARBA" id="ARBA00022692"/>
    </source>
</evidence>
<evidence type="ECO:0000256" key="3">
    <source>
        <dbReference type="ARBA" id="ARBA00022452"/>
    </source>
</evidence>
<reference evidence="11 12" key="1">
    <citation type="submission" date="2023-01" db="EMBL/GenBank/DDBJ databases">
        <title>Exploring GABA producing Bacteroides strains toward improving mental health.</title>
        <authorList>
            <person name="Yousuf B."/>
            <person name="Bouhlel N.E."/>
            <person name="Mottawea W."/>
            <person name="Hammami R."/>
        </authorList>
    </citation>
    <scope>NUCLEOTIDE SEQUENCE [LARGE SCALE GENOMIC DNA]</scope>
    <source>
        <strain evidence="11 12">UO.H1054</strain>
    </source>
</reference>
<dbReference type="SUPFAM" id="SSF49464">
    <property type="entry name" value="Carboxypeptidase regulatory domain-like"/>
    <property type="match status" value="1"/>
</dbReference>
<evidence type="ECO:0000256" key="6">
    <source>
        <dbReference type="ARBA" id="ARBA00023136"/>
    </source>
</evidence>
<keyword evidence="3 8" id="KW-1134">Transmembrane beta strand</keyword>
<evidence type="ECO:0000256" key="2">
    <source>
        <dbReference type="ARBA" id="ARBA00022448"/>
    </source>
</evidence>